<protein>
    <submittedName>
        <fullName evidence="1">Uncharacterized protein</fullName>
    </submittedName>
</protein>
<evidence type="ECO:0000313" key="2">
    <source>
        <dbReference type="Proteomes" id="UP000694424"/>
    </source>
</evidence>
<organism evidence="1 2">
    <name type="scientific">Apteryx owenii</name>
    <name type="common">Little spotted kiwi</name>
    <dbReference type="NCBI Taxonomy" id="8824"/>
    <lineage>
        <taxon>Eukaryota</taxon>
        <taxon>Metazoa</taxon>
        <taxon>Chordata</taxon>
        <taxon>Craniata</taxon>
        <taxon>Vertebrata</taxon>
        <taxon>Euteleostomi</taxon>
        <taxon>Archelosauria</taxon>
        <taxon>Archosauria</taxon>
        <taxon>Dinosauria</taxon>
        <taxon>Saurischia</taxon>
        <taxon>Theropoda</taxon>
        <taxon>Coelurosauria</taxon>
        <taxon>Aves</taxon>
        <taxon>Palaeognathae</taxon>
        <taxon>Apterygiformes</taxon>
        <taxon>Apterygidae</taxon>
        <taxon>Apteryx</taxon>
    </lineage>
</organism>
<sequence length="99" mass="10349">LIRTGAGGDVVKCGTSFCKTLIKFSYSSPLLPGILRAVYKKKKGGEKKGGGCLQTDIKQEAAAGLAGGSVPACFFHIALLLQGLVLADYSSVASHFRFI</sequence>
<dbReference type="Ensembl" id="ENSAOWT00000030331.1">
    <property type="protein sequence ID" value="ENSAOWP00000026772.1"/>
    <property type="gene ID" value="ENSAOWG00000018050.1"/>
</dbReference>
<accession>A0A8B9QGL5</accession>
<dbReference type="AlphaFoldDB" id="A0A8B9QGL5"/>
<proteinExistence type="predicted"/>
<evidence type="ECO:0000313" key="1">
    <source>
        <dbReference type="Ensembl" id="ENSAOWP00000026772.1"/>
    </source>
</evidence>
<reference evidence="1" key="2">
    <citation type="submission" date="2025-09" db="UniProtKB">
        <authorList>
            <consortium name="Ensembl"/>
        </authorList>
    </citation>
    <scope>IDENTIFICATION</scope>
</reference>
<reference evidence="1" key="1">
    <citation type="submission" date="2025-08" db="UniProtKB">
        <authorList>
            <consortium name="Ensembl"/>
        </authorList>
    </citation>
    <scope>IDENTIFICATION</scope>
</reference>
<dbReference type="Proteomes" id="UP000694424">
    <property type="component" value="Unplaced"/>
</dbReference>
<keyword evidence="2" id="KW-1185">Reference proteome</keyword>
<name>A0A8B9QGL5_APTOW</name>